<dbReference type="RefSeq" id="WP_252112757.1">
    <property type="nucleotide sequence ID" value="NZ_JAMSHT010000001.1"/>
</dbReference>
<evidence type="ECO:0000259" key="1">
    <source>
        <dbReference type="Pfam" id="PF03625"/>
    </source>
</evidence>
<sequence>MRFILPTIASFALLACSGGEEAVAPEETADVEVVESEGGEVASFGNGVQTLVSDAGVEETAERLEATLEANGFTIVAKLNHAENAATVELNMSPAISIFFGKPEVGTHLMKSAPSAALDLPQRMAIYETVEGEVAIAYNSPVWLASRHGIEGEDARLDAVADALEMLATTAAGQLPEPPEADNKEE</sequence>
<evidence type="ECO:0000313" key="2">
    <source>
        <dbReference type="EMBL" id="MCM8557041.1"/>
    </source>
</evidence>
<comment type="caution">
    <text evidence="2">The sequence shown here is derived from an EMBL/GenBank/DDBJ whole genome shotgun (WGS) entry which is preliminary data.</text>
</comment>
<evidence type="ECO:0000313" key="3">
    <source>
        <dbReference type="Proteomes" id="UP001155128"/>
    </source>
</evidence>
<dbReference type="PANTHER" id="PTHR38342">
    <property type="entry name" value="SLR5037 PROTEIN"/>
    <property type="match status" value="1"/>
</dbReference>
<feature type="domain" description="DUF302" evidence="1">
    <location>
        <begin position="80"/>
        <end position="141"/>
    </location>
</feature>
<gene>
    <name evidence="2" type="ORF">NDO55_04310</name>
</gene>
<dbReference type="SUPFAM" id="SSF103247">
    <property type="entry name" value="TT1751-like"/>
    <property type="match status" value="1"/>
</dbReference>
<dbReference type="InterPro" id="IPR005180">
    <property type="entry name" value="DUF302"/>
</dbReference>
<protein>
    <submittedName>
        <fullName evidence="2">DUF302 domain-containing protein</fullName>
    </submittedName>
</protein>
<name>A0A9X2EHW9_9SPHN</name>
<dbReference type="Proteomes" id="UP001155128">
    <property type="component" value="Unassembled WGS sequence"/>
</dbReference>
<dbReference type="EMBL" id="JAMSHT010000001">
    <property type="protein sequence ID" value="MCM8557041.1"/>
    <property type="molecule type" value="Genomic_DNA"/>
</dbReference>
<dbReference type="CDD" id="cd14797">
    <property type="entry name" value="DUF302"/>
    <property type="match status" value="1"/>
</dbReference>
<dbReference type="PANTHER" id="PTHR38342:SF2">
    <property type="entry name" value="INNER MEMBRANE OR EXPORTED"/>
    <property type="match status" value="1"/>
</dbReference>
<dbReference type="Pfam" id="PF03625">
    <property type="entry name" value="DUF302"/>
    <property type="match status" value="1"/>
</dbReference>
<dbReference type="InterPro" id="IPR035923">
    <property type="entry name" value="TT1751-like_sf"/>
</dbReference>
<accession>A0A9X2EHW9</accession>
<proteinExistence type="predicted"/>
<reference evidence="2" key="1">
    <citation type="submission" date="2022-06" db="EMBL/GenBank/DDBJ databases">
        <title>Sphingomicrobium sedimins sp. nov., a marine bacterium isolated from tidal flat.</title>
        <authorList>
            <person name="Kim C.-H."/>
            <person name="Yoo Y."/>
            <person name="Kim J.-J."/>
        </authorList>
    </citation>
    <scope>NUCLEOTIDE SEQUENCE</scope>
    <source>
        <strain evidence="2">GRR-S6-50</strain>
    </source>
</reference>
<keyword evidence="3" id="KW-1185">Reference proteome</keyword>
<dbReference type="PROSITE" id="PS51257">
    <property type="entry name" value="PROKAR_LIPOPROTEIN"/>
    <property type="match status" value="1"/>
</dbReference>
<organism evidence="2 3">
    <name type="scientific">Sphingomicrobium sediminis</name>
    <dbReference type="NCBI Taxonomy" id="2950949"/>
    <lineage>
        <taxon>Bacteria</taxon>
        <taxon>Pseudomonadati</taxon>
        <taxon>Pseudomonadota</taxon>
        <taxon>Alphaproteobacteria</taxon>
        <taxon>Sphingomonadales</taxon>
        <taxon>Sphingomonadaceae</taxon>
        <taxon>Sphingomicrobium</taxon>
    </lineage>
</organism>
<dbReference type="Gene3D" id="3.30.310.70">
    <property type="entry name" value="TT1751-like domain"/>
    <property type="match status" value="1"/>
</dbReference>
<dbReference type="AlphaFoldDB" id="A0A9X2EHW9"/>